<proteinExistence type="predicted"/>
<reference evidence="1 2" key="1">
    <citation type="submission" date="2017-11" db="EMBL/GenBank/DDBJ databases">
        <title>Draft Genome Sequence of Sporolactobacillus inulinus NBRC 111894 Isolated from Koso, a Japanese Sugar-Vegetable Fermented Beverage.</title>
        <authorList>
            <person name="Chiou T.Y."/>
            <person name="Oshima K."/>
            <person name="Suda W."/>
            <person name="Hattori M."/>
            <person name="Takahashi T."/>
        </authorList>
    </citation>
    <scope>NUCLEOTIDE SEQUENCE [LARGE SCALE GENOMIC DNA]</scope>
    <source>
        <strain evidence="1 2">NBRC111894</strain>
    </source>
</reference>
<comment type="caution">
    <text evidence="1">The sequence shown here is derived from an EMBL/GenBank/DDBJ whole genome shotgun (WGS) entry which is preliminary data.</text>
</comment>
<name>A0A4Y1ZEU2_9BACL</name>
<evidence type="ECO:0000313" key="1">
    <source>
        <dbReference type="EMBL" id="GAY77481.1"/>
    </source>
</evidence>
<gene>
    <name evidence="1" type="ORF">NBRC111894_3035</name>
</gene>
<sequence>MSEKLSRWIHKDLPAFHISKTKKSNTDCGIKAGLQAYD</sequence>
<protein>
    <submittedName>
        <fullName evidence="1">Uncharacterized protein</fullName>
    </submittedName>
</protein>
<dbReference type="Proteomes" id="UP000319716">
    <property type="component" value="Unassembled WGS sequence"/>
</dbReference>
<dbReference type="EMBL" id="BEXB01000027">
    <property type="protein sequence ID" value="GAY77481.1"/>
    <property type="molecule type" value="Genomic_DNA"/>
</dbReference>
<organism evidence="1 2">
    <name type="scientific">Sporolactobacillus inulinus</name>
    <dbReference type="NCBI Taxonomy" id="2078"/>
    <lineage>
        <taxon>Bacteria</taxon>
        <taxon>Bacillati</taxon>
        <taxon>Bacillota</taxon>
        <taxon>Bacilli</taxon>
        <taxon>Bacillales</taxon>
        <taxon>Sporolactobacillaceae</taxon>
        <taxon>Sporolactobacillus</taxon>
    </lineage>
</organism>
<dbReference type="AlphaFoldDB" id="A0A4Y1ZEU2"/>
<evidence type="ECO:0000313" key="2">
    <source>
        <dbReference type="Proteomes" id="UP000319716"/>
    </source>
</evidence>
<accession>A0A4Y1ZEU2</accession>